<proteinExistence type="predicted"/>
<evidence type="ECO:0000313" key="1">
    <source>
        <dbReference type="EMBL" id="WAR14223.1"/>
    </source>
</evidence>
<protein>
    <submittedName>
        <fullName evidence="1">Uncharacterized protein</fullName>
    </submittedName>
</protein>
<keyword evidence="2" id="KW-1185">Reference proteome</keyword>
<accession>A0ABY7EWA0</accession>
<dbReference type="Proteomes" id="UP001164746">
    <property type="component" value="Chromosome 9"/>
</dbReference>
<dbReference type="EMBL" id="CP111020">
    <property type="protein sequence ID" value="WAR14223.1"/>
    <property type="molecule type" value="Genomic_DNA"/>
</dbReference>
<feature type="non-terminal residue" evidence="1">
    <location>
        <position position="1"/>
    </location>
</feature>
<name>A0ABY7EWA0_MYAAR</name>
<organism evidence="1 2">
    <name type="scientific">Mya arenaria</name>
    <name type="common">Soft-shell clam</name>
    <dbReference type="NCBI Taxonomy" id="6604"/>
    <lineage>
        <taxon>Eukaryota</taxon>
        <taxon>Metazoa</taxon>
        <taxon>Spiralia</taxon>
        <taxon>Lophotrochozoa</taxon>
        <taxon>Mollusca</taxon>
        <taxon>Bivalvia</taxon>
        <taxon>Autobranchia</taxon>
        <taxon>Heteroconchia</taxon>
        <taxon>Euheterodonta</taxon>
        <taxon>Imparidentia</taxon>
        <taxon>Neoheterodontei</taxon>
        <taxon>Myida</taxon>
        <taxon>Myoidea</taxon>
        <taxon>Myidae</taxon>
        <taxon>Mya</taxon>
    </lineage>
</organism>
<reference evidence="1" key="1">
    <citation type="submission" date="2022-11" db="EMBL/GenBank/DDBJ databases">
        <title>Centuries of genome instability and evolution in soft-shell clam transmissible cancer (bioRxiv).</title>
        <authorList>
            <person name="Hart S.F.M."/>
            <person name="Yonemitsu M.A."/>
            <person name="Giersch R.M."/>
            <person name="Beal B.F."/>
            <person name="Arriagada G."/>
            <person name="Davis B.W."/>
            <person name="Ostrander E.A."/>
            <person name="Goff S.P."/>
            <person name="Metzger M.J."/>
        </authorList>
    </citation>
    <scope>NUCLEOTIDE SEQUENCE</scope>
    <source>
        <strain evidence="1">MELC-2E11</strain>
        <tissue evidence="1">Siphon/mantle</tissue>
    </source>
</reference>
<feature type="non-terminal residue" evidence="1">
    <location>
        <position position="139"/>
    </location>
</feature>
<evidence type="ECO:0000313" key="2">
    <source>
        <dbReference type="Proteomes" id="UP001164746"/>
    </source>
</evidence>
<sequence length="139" mass="16421">IVFITVRQQQNATGRNYKKKRRQTDRTSEGLIVVKYDCSHLDTYSPKDTVERARMRISEKKWGPWENRSDHMCFWAKVRDFRPSGAKEHGLLEAVMMLGTTPIHLAHEIELGDHVYLHNTNGIVIEKEDIRKRRKFCLR</sequence>
<gene>
    <name evidence="1" type="ORF">MAR_004328</name>
</gene>